<dbReference type="InterPro" id="IPR008929">
    <property type="entry name" value="Chondroitin_lyas"/>
</dbReference>
<keyword evidence="2" id="KW-0732">Signal</keyword>
<keyword evidence="4" id="KW-0456">Lyase</keyword>
<feature type="domain" description="Heparin-sulfate lyase N-terminal" evidence="6">
    <location>
        <begin position="128"/>
        <end position="316"/>
    </location>
</feature>
<evidence type="ECO:0000313" key="8">
    <source>
        <dbReference type="Proteomes" id="UP000600214"/>
    </source>
</evidence>
<dbReference type="InterPro" id="IPR012480">
    <property type="entry name" value="Hepar_II_III_C"/>
</dbReference>
<dbReference type="SUPFAM" id="SSF48230">
    <property type="entry name" value="Chondroitin AC/alginate lyase"/>
    <property type="match status" value="1"/>
</dbReference>
<comment type="caution">
    <text evidence="7">The sequence shown here is derived from an EMBL/GenBank/DDBJ whole genome shotgun (WGS) entry which is preliminary data.</text>
</comment>
<dbReference type="Pfam" id="PF07940">
    <property type="entry name" value="Hepar_II_III_C"/>
    <property type="match status" value="1"/>
</dbReference>
<evidence type="ECO:0008006" key="9">
    <source>
        <dbReference type="Google" id="ProtNLM"/>
    </source>
</evidence>
<dbReference type="Pfam" id="PF16889">
    <property type="entry name" value="Hepar_II_III_N"/>
    <property type="match status" value="1"/>
</dbReference>
<sequence>MKALRYWMLLWHIGRQMGWQYVLFRAGYWWQGKTGILQLRFPKRATRHSFISMQEWQNNKPTFLFDPEKLTLQRNAGITDLKWRVGQMEMGRFRYFSSQWFEVPDWHSNPLTGFVYPKHQHWSDVDDFSPKAGDIKYVWEKSRFTFLYDLVRYDYHFGQDQSGKVFELITDWIDKNPVNCGPNWKCSQEIALRVLNWTFALHYHRLSSALNQLLLDKILCSIYDQMRHVAANICFSEIAVSNNHVLTETLGLFVTGIMFPCFSESHEWRKKGKDLFEREINRQITSDGTYLQFSMNYHRVVVQLMTWGIQLAELNDEWFSETVYEQADASLRFLRICMDGVNGRLPLYGHNDGALFFPLSECDFRDFRPQLIALESVLYSWKNSDPVLSEEKVWLVPEELSDVESYLEVVEDGAFNFQEDGYFIVRDSGTITFLRCGSYCSRPFQADHNHLDIWINGRNILRDAGTWLYNADEESTRYFAGTRAHNTIMIENFDQMQKRHRFVWTHWITNAKGKSGTADDGFWIETEFEGFRHVGKGIVHKRRVIKKAGRLHWLVEDLVLNVPKGMRIRQLWHPDRGFLDDFRISAVDEQGCGILMIVERGWYSEVYGEKVECIAMVFESGGSLIRTVIESLK</sequence>
<dbReference type="EMBL" id="BMIA01000006">
    <property type="protein sequence ID" value="GGH54026.1"/>
    <property type="molecule type" value="Genomic_DNA"/>
</dbReference>
<keyword evidence="3" id="KW-0574">Periplasm</keyword>
<dbReference type="Proteomes" id="UP000600214">
    <property type="component" value="Unassembled WGS sequence"/>
</dbReference>
<evidence type="ECO:0000256" key="2">
    <source>
        <dbReference type="ARBA" id="ARBA00022729"/>
    </source>
</evidence>
<accession>A0ABQ1ZB91</accession>
<evidence type="ECO:0000256" key="4">
    <source>
        <dbReference type="ARBA" id="ARBA00023239"/>
    </source>
</evidence>
<gene>
    <name evidence="7" type="ORF">GCM10007423_60140</name>
</gene>
<comment type="subcellular location">
    <subcellularLocation>
        <location evidence="1">Periplasm</location>
    </subcellularLocation>
</comment>
<name>A0ABQ1ZB91_9BACT</name>
<dbReference type="PANTHER" id="PTHR39210:SF1">
    <property type="entry name" value="HEPARIN-SULFATE LYASE"/>
    <property type="match status" value="1"/>
</dbReference>
<evidence type="ECO:0000259" key="5">
    <source>
        <dbReference type="Pfam" id="PF07940"/>
    </source>
</evidence>
<organism evidence="7 8">
    <name type="scientific">Dyadobacter endophyticus</name>
    <dbReference type="NCBI Taxonomy" id="1749036"/>
    <lineage>
        <taxon>Bacteria</taxon>
        <taxon>Pseudomonadati</taxon>
        <taxon>Bacteroidota</taxon>
        <taxon>Cytophagia</taxon>
        <taxon>Cytophagales</taxon>
        <taxon>Spirosomataceae</taxon>
        <taxon>Dyadobacter</taxon>
    </lineage>
</organism>
<keyword evidence="8" id="KW-1185">Reference proteome</keyword>
<dbReference type="Gene3D" id="1.50.10.100">
    <property type="entry name" value="Chondroitin AC/alginate lyase"/>
    <property type="match status" value="1"/>
</dbReference>
<feature type="domain" description="Heparinase II/III-like C-terminal" evidence="5">
    <location>
        <begin position="414"/>
        <end position="615"/>
    </location>
</feature>
<protein>
    <recommendedName>
        <fullName evidence="9">Heparinase II/III N-terminus</fullName>
    </recommendedName>
</protein>
<dbReference type="InterPro" id="IPR031680">
    <property type="entry name" value="Hepar_II_III_N"/>
</dbReference>
<proteinExistence type="predicted"/>
<evidence type="ECO:0000313" key="7">
    <source>
        <dbReference type="EMBL" id="GGH54026.1"/>
    </source>
</evidence>
<evidence type="ECO:0000256" key="1">
    <source>
        <dbReference type="ARBA" id="ARBA00004418"/>
    </source>
</evidence>
<evidence type="ECO:0000259" key="6">
    <source>
        <dbReference type="Pfam" id="PF16889"/>
    </source>
</evidence>
<dbReference type="RefSeq" id="WP_188939014.1">
    <property type="nucleotide sequence ID" value="NZ_BMIA01000006.1"/>
</dbReference>
<dbReference type="Gene3D" id="2.70.98.70">
    <property type="match status" value="1"/>
</dbReference>
<dbReference type="PANTHER" id="PTHR39210">
    <property type="entry name" value="HEPARIN-SULFATE LYASE"/>
    <property type="match status" value="1"/>
</dbReference>
<reference evidence="8" key="1">
    <citation type="journal article" date="2019" name="Int. J. Syst. Evol. Microbiol.">
        <title>The Global Catalogue of Microorganisms (GCM) 10K type strain sequencing project: providing services to taxonomists for standard genome sequencing and annotation.</title>
        <authorList>
            <consortium name="The Broad Institute Genomics Platform"/>
            <consortium name="The Broad Institute Genome Sequencing Center for Infectious Disease"/>
            <person name="Wu L."/>
            <person name="Ma J."/>
        </authorList>
    </citation>
    <scope>NUCLEOTIDE SEQUENCE [LARGE SCALE GENOMIC DNA]</scope>
    <source>
        <strain evidence="8">CGMCC 1.15288</strain>
    </source>
</reference>
<evidence type="ECO:0000256" key="3">
    <source>
        <dbReference type="ARBA" id="ARBA00022764"/>
    </source>
</evidence>